<keyword evidence="3 6" id="KW-0418">Kinase</keyword>
<feature type="domain" description="Protein kinase" evidence="5">
    <location>
        <begin position="1"/>
        <end position="233"/>
    </location>
</feature>
<keyword evidence="1" id="KW-0808">Transferase</keyword>
<protein>
    <submittedName>
        <fullName evidence="6">Serine/threonine protein kinase</fullName>
    </submittedName>
</protein>
<evidence type="ECO:0000256" key="1">
    <source>
        <dbReference type="ARBA" id="ARBA00022679"/>
    </source>
</evidence>
<evidence type="ECO:0000256" key="3">
    <source>
        <dbReference type="ARBA" id="ARBA00022777"/>
    </source>
</evidence>
<dbReference type="PANTHER" id="PTHR43289">
    <property type="entry name" value="MITOGEN-ACTIVATED PROTEIN KINASE KINASE KINASE 20-RELATED"/>
    <property type="match status" value="1"/>
</dbReference>
<evidence type="ECO:0000259" key="5">
    <source>
        <dbReference type="PROSITE" id="PS50011"/>
    </source>
</evidence>
<dbReference type="GO" id="GO:0004674">
    <property type="term" value="F:protein serine/threonine kinase activity"/>
    <property type="evidence" value="ECO:0007669"/>
    <property type="project" value="UniProtKB-KW"/>
</dbReference>
<evidence type="ECO:0000313" key="6">
    <source>
        <dbReference type="EMBL" id="MBB4965205.1"/>
    </source>
</evidence>
<dbReference type="Proteomes" id="UP000542674">
    <property type="component" value="Unassembled WGS sequence"/>
</dbReference>
<gene>
    <name evidence="6" type="ORF">F4559_002564</name>
</gene>
<sequence length="282" mass="30301">MSVSVDDHLVAGRYRLDEADRGREIRRAWDTLLRRPVALRFVDSSPGVENGIRTLAALQHPALPQVYDAGAGYVVTHYAGPRTLAGTPPLPLPEVRRIGVRLADALAHLHSYGLVHRDLQPATVRIDASDEPCLADFSPWSGVQGVGYLSPEQVRGQRIGPASDVYALGLVLLECLTGHQEYGTPEERLRRPPVVPRTLPPGVVRELSLMTALSPRRRPAAGECARRLREVDLTRVGGRVGRRLAAASVTAVLGLGGALWASHSASPTISAPAPDSSVAHGY</sequence>
<evidence type="ECO:0000256" key="4">
    <source>
        <dbReference type="ARBA" id="ARBA00022840"/>
    </source>
</evidence>
<dbReference type="Gene3D" id="1.10.510.10">
    <property type="entry name" value="Transferase(Phosphotransferase) domain 1"/>
    <property type="match status" value="1"/>
</dbReference>
<dbReference type="SUPFAM" id="SSF56112">
    <property type="entry name" value="Protein kinase-like (PK-like)"/>
    <property type="match status" value="1"/>
</dbReference>
<keyword evidence="6" id="KW-0723">Serine/threonine-protein kinase</keyword>
<keyword evidence="7" id="KW-1185">Reference proteome</keyword>
<dbReference type="PANTHER" id="PTHR43289:SF34">
    <property type="entry name" value="SERINE_THREONINE-PROTEIN KINASE YBDM-RELATED"/>
    <property type="match status" value="1"/>
</dbReference>
<name>A0A7W7T4J7_9PSEU</name>
<dbReference type="AlphaFoldDB" id="A0A7W7T4J7"/>
<dbReference type="InterPro" id="IPR011009">
    <property type="entry name" value="Kinase-like_dom_sf"/>
</dbReference>
<proteinExistence type="predicted"/>
<comment type="caution">
    <text evidence="6">The sequence shown here is derived from an EMBL/GenBank/DDBJ whole genome shotgun (WGS) entry which is preliminary data.</text>
</comment>
<dbReference type="Pfam" id="PF00069">
    <property type="entry name" value="Pkinase"/>
    <property type="match status" value="1"/>
</dbReference>
<dbReference type="InterPro" id="IPR000719">
    <property type="entry name" value="Prot_kinase_dom"/>
</dbReference>
<dbReference type="PROSITE" id="PS50011">
    <property type="entry name" value="PROTEIN_KINASE_DOM"/>
    <property type="match status" value="1"/>
</dbReference>
<reference evidence="6 7" key="1">
    <citation type="submission" date="2020-08" db="EMBL/GenBank/DDBJ databases">
        <title>Sequencing the genomes of 1000 actinobacteria strains.</title>
        <authorList>
            <person name="Klenk H.-P."/>
        </authorList>
    </citation>
    <scope>NUCLEOTIDE SEQUENCE [LARGE SCALE GENOMIC DNA]</scope>
    <source>
        <strain evidence="6 7">DSM 45084</strain>
    </source>
</reference>
<keyword evidence="2" id="KW-0547">Nucleotide-binding</keyword>
<dbReference type="CDD" id="cd14014">
    <property type="entry name" value="STKc_PknB_like"/>
    <property type="match status" value="1"/>
</dbReference>
<dbReference type="EMBL" id="JACHJS010000001">
    <property type="protein sequence ID" value="MBB4965205.1"/>
    <property type="molecule type" value="Genomic_DNA"/>
</dbReference>
<evidence type="ECO:0000256" key="2">
    <source>
        <dbReference type="ARBA" id="ARBA00022741"/>
    </source>
</evidence>
<organism evidence="6 7">
    <name type="scientific">Saccharothrix violaceirubra</name>
    <dbReference type="NCBI Taxonomy" id="413306"/>
    <lineage>
        <taxon>Bacteria</taxon>
        <taxon>Bacillati</taxon>
        <taxon>Actinomycetota</taxon>
        <taxon>Actinomycetes</taxon>
        <taxon>Pseudonocardiales</taxon>
        <taxon>Pseudonocardiaceae</taxon>
        <taxon>Saccharothrix</taxon>
    </lineage>
</organism>
<keyword evidence="4" id="KW-0067">ATP-binding</keyword>
<evidence type="ECO:0000313" key="7">
    <source>
        <dbReference type="Proteomes" id="UP000542674"/>
    </source>
</evidence>
<accession>A0A7W7T4J7</accession>
<dbReference type="SMART" id="SM00220">
    <property type="entry name" value="S_TKc"/>
    <property type="match status" value="1"/>
</dbReference>
<dbReference type="GO" id="GO:0005524">
    <property type="term" value="F:ATP binding"/>
    <property type="evidence" value="ECO:0007669"/>
    <property type="project" value="UniProtKB-KW"/>
</dbReference>
<dbReference type="RefSeq" id="WP_312865614.1">
    <property type="nucleotide sequence ID" value="NZ_BAABAI010000013.1"/>
</dbReference>